<keyword evidence="5" id="KW-1185">Reference proteome</keyword>
<dbReference type="InterPro" id="IPR033344">
    <property type="entry name" value="CURT1"/>
</dbReference>
<dbReference type="AlphaFoldDB" id="A0A2P6TZY0"/>
<reference evidence="4 5" key="1">
    <citation type="journal article" date="2018" name="Plant J.">
        <title>Genome sequences of Chlorella sorokiniana UTEX 1602 and Micractinium conductrix SAG 241.80: implications to maltose excretion by a green alga.</title>
        <authorList>
            <person name="Arriola M.B."/>
            <person name="Velmurugan N."/>
            <person name="Zhang Y."/>
            <person name="Plunkett M.H."/>
            <person name="Hondzo H."/>
            <person name="Barney B.M."/>
        </authorList>
    </citation>
    <scope>NUCLEOTIDE SEQUENCE [LARGE SCALE GENOMIC DNA]</scope>
    <source>
        <strain evidence="5">UTEX 1602</strain>
    </source>
</reference>
<dbReference type="GO" id="GO:0009579">
    <property type="term" value="C:thylakoid"/>
    <property type="evidence" value="ECO:0007669"/>
    <property type="project" value="InterPro"/>
</dbReference>
<comment type="subcellular location">
    <subcellularLocation>
        <location evidence="1">Membrane</location>
        <topology evidence="1">Multi-pass membrane protein</topology>
    </subcellularLocation>
</comment>
<evidence type="ECO:0000313" key="4">
    <source>
        <dbReference type="EMBL" id="PRW59627.1"/>
    </source>
</evidence>
<name>A0A2P6TZY0_CHLSO</name>
<feature type="transmembrane region" description="Helical" evidence="2">
    <location>
        <begin position="184"/>
        <end position="204"/>
    </location>
</feature>
<evidence type="ECO:0000259" key="3">
    <source>
        <dbReference type="Pfam" id="PF14159"/>
    </source>
</evidence>
<comment type="caution">
    <text evidence="4">The sequence shown here is derived from an EMBL/GenBank/DDBJ whole genome shotgun (WGS) entry which is preliminary data.</text>
</comment>
<evidence type="ECO:0000256" key="1">
    <source>
        <dbReference type="ARBA" id="ARBA00004141"/>
    </source>
</evidence>
<dbReference type="Proteomes" id="UP000239899">
    <property type="component" value="Unassembled WGS sequence"/>
</dbReference>
<dbReference type="PANTHER" id="PTHR33222">
    <property type="match status" value="1"/>
</dbReference>
<dbReference type="Pfam" id="PF14159">
    <property type="entry name" value="CAAD"/>
    <property type="match status" value="1"/>
</dbReference>
<accession>A0A2P6TZY0</accession>
<protein>
    <submittedName>
        <fullName evidence="4">CURVATURE THYLAKOID chloroplastic-like isoform A</fullName>
    </submittedName>
</protein>
<evidence type="ECO:0000313" key="5">
    <source>
        <dbReference type="Proteomes" id="UP000239899"/>
    </source>
</evidence>
<keyword evidence="2" id="KW-0812">Transmembrane</keyword>
<keyword evidence="2" id="KW-1133">Transmembrane helix</keyword>
<dbReference type="EMBL" id="LHPG02000003">
    <property type="protein sequence ID" value="PRW59627.1"/>
    <property type="molecule type" value="Genomic_DNA"/>
</dbReference>
<proteinExistence type="predicted"/>
<dbReference type="GO" id="GO:0016020">
    <property type="term" value="C:membrane"/>
    <property type="evidence" value="ECO:0007669"/>
    <property type="project" value="UniProtKB-SubCell"/>
</dbReference>
<feature type="domain" description="Cyanobacterial aminoacyl-tRNA synthetase CAAD" evidence="3">
    <location>
        <begin position="169"/>
        <end position="253"/>
    </location>
</feature>
<dbReference type="PANTHER" id="PTHR33222:SF4">
    <property type="entry name" value="PROTEIN CURVATURE THYLAKOID 1A, CHLOROPLASTIC"/>
    <property type="match status" value="1"/>
</dbReference>
<organism evidence="4 5">
    <name type="scientific">Chlorella sorokiniana</name>
    <name type="common">Freshwater green alga</name>
    <dbReference type="NCBI Taxonomy" id="3076"/>
    <lineage>
        <taxon>Eukaryota</taxon>
        <taxon>Viridiplantae</taxon>
        <taxon>Chlorophyta</taxon>
        <taxon>core chlorophytes</taxon>
        <taxon>Trebouxiophyceae</taxon>
        <taxon>Chlorellales</taxon>
        <taxon>Chlorellaceae</taxon>
        <taxon>Chlorella clade</taxon>
        <taxon>Chlorella</taxon>
    </lineage>
</organism>
<gene>
    <name evidence="4" type="ORF">C2E21_1822</name>
</gene>
<sequence>MHEDRLIELVEQLTSAGQPEGKWLTQLELVEQGERLVVQETQQAGTCGEACRTVERAAEQIMGEHDTDVAEALFVGKKSRAQFSNWLCYELSSACKHKPPPLPKARMQTAIACSARLAPTAARVQQRKSLNGARLVQQQPAIRAQRRFVVKAESTSTEGSQVDVEALVKDVQEKWDKVENKTSVIVYGAGGIVVLWLAATIVGALNNIPLLPKIFELVGLGYSAWFTYRYLLFKSSREELVEDIESLKKKISGEQ</sequence>
<evidence type="ECO:0000256" key="2">
    <source>
        <dbReference type="SAM" id="Phobius"/>
    </source>
</evidence>
<keyword evidence="2" id="KW-0472">Membrane</keyword>
<dbReference type="STRING" id="3076.A0A2P6TZY0"/>
<dbReference type="InterPro" id="IPR025564">
    <property type="entry name" value="CAAD_dom"/>
</dbReference>
<dbReference type="OrthoDB" id="2014299at2759"/>